<keyword evidence="7" id="KW-0805">Transcription regulation</keyword>
<dbReference type="Bgee" id="ENSOCUG00000030737">
    <property type="expression patterns" value="Expressed in blood and 15 other cell types or tissues"/>
</dbReference>
<dbReference type="Pfam" id="PF00096">
    <property type="entry name" value="zf-C2H2"/>
    <property type="match status" value="4"/>
</dbReference>
<keyword evidence="3" id="KW-0479">Metal-binding</keyword>
<dbReference type="FunFam" id="3.30.160.60:FF:000478">
    <property type="entry name" value="Zinc finger protein 133"/>
    <property type="match status" value="1"/>
</dbReference>
<dbReference type="InterPro" id="IPR036236">
    <property type="entry name" value="Znf_C2H2_sf"/>
</dbReference>
<dbReference type="InParanoid" id="A0A5F9CPV3"/>
<dbReference type="PANTHER" id="PTHR23234">
    <property type="entry name" value="ZNF44 PROTEIN"/>
    <property type="match status" value="1"/>
</dbReference>
<evidence type="ECO:0000259" key="12">
    <source>
        <dbReference type="PROSITE" id="PS50157"/>
    </source>
</evidence>
<dbReference type="SUPFAM" id="SSF57667">
    <property type="entry name" value="beta-beta-alpha zinc fingers"/>
    <property type="match status" value="3"/>
</dbReference>
<keyword evidence="14" id="KW-1185">Reference proteome</keyword>
<keyword evidence="4" id="KW-0677">Repeat</keyword>
<keyword evidence="9" id="KW-0804">Transcription</keyword>
<proteinExistence type="inferred from homology"/>
<feature type="domain" description="C2H2-type" evidence="12">
    <location>
        <begin position="210"/>
        <end position="237"/>
    </location>
</feature>
<dbReference type="STRING" id="9986.ENSOCUP00000035691"/>
<evidence type="ECO:0000256" key="6">
    <source>
        <dbReference type="ARBA" id="ARBA00022833"/>
    </source>
</evidence>
<evidence type="ECO:0000256" key="3">
    <source>
        <dbReference type="ARBA" id="ARBA00022723"/>
    </source>
</evidence>
<evidence type="ECO:0000313" key="14">
    <source>
        <dbReference type="Proteomes" id="UP000001811"/>
    </source>
</evidence>
<dbReference type="InterPro" id="IPR050758">
    <property type="entry name" value="Znf_C2H2-type"/>
</dbReference>
<evidence type="ECO:0000256" key="11">
    <source>
        <dbReference type="PROSITE-ProRule" id="PRU00042"/>
    </source>
</evidence>
<dbReference type="PROSITE" id="PS00028">
    <property type="entry name" value="ZINC_FINGER_C2H2_1"/>
    <property type="match status" value="5"/>
</dbReference>
<comment type="similarity">
    <text evidence="2">Belongs to the krueppel C2H2-type zinc-finger protein family.</text>
</comment>
<dbReference type="PROSITE" id="PS50157">
    <property type="entry name" value="ZINC_FINGER_C2H2_2"/>
    <property type="match status" value="5"/>
</dbReference>
<keyword evidence="8" id="KW-0238">DNA-binding</keyword>
<dbReference type="EMBL" id="AAGW02003094">
    <property type="status" value="NOT_ANNOTATED_CDS"/>
    <property type="molecule type" value="Genomic_DNA"/>
</dbReference>
<dbReference type="Proteomes" id="UP000001811">
    <property type="component" value="Chromosome 13"/>
</dbReference>
<evidence type="ECO:0000256" key="1">
    <source>
        <dbReference type="ARBA" id="ARBA00004123"/>
    </source>
</evidence>
<dbReference type="FunFam" id="3.30.160.60:FF:001498">
    <property type="entry name" value="Zinc finger protein 404"/>
    <property type="match status" value="1"/>
</dbReference>
<evidence type="ECO:0000256" key="2">
    <source>
        <dbReference type="ARBA" id="ARBA00006991"/>
    </source>
</evidence>
<feature type="domain" description="C2H2-type" evidence="12">
    <location>
        <begin position="266"/>
        <end position="293"/>
    </location>
</feature>
<keyword evidence="5 11" id="KW-0863">Zinc-finger</keyword>
<name>A0A5F9CPV3_RABIT</name>
<reference evidence="13" key="3">
    <citation type="submission" date="2025-09" db="UniProtKB">
        <authorList>
            <consortium name="Ensembl"/>
        </authorList>
    </citation>
    <scope>IDENTIFICATION</scope>
    <source>
        <strain evidence="13">Thorbecke</strain>
    </source>
</reference>
<evidence type="ECO:0000256" key="7">
    <source>
        <dbReference type="ARBA" id="ARBA00023015"/>
    </source>
</evidence>
<dbReference type="FunFam" id="3.30.160.60:FF:000770">
    <property type="entry name" value="zinc finger protein 16"/>
    <property type="match status" value="1"/>
</dbReference>
<comment type="subcellular location">
    <subcellularLocation>
        <location evidence="1">Nucleus</location>
    </subcellularLocation>
</comment>
<accession>A0A5F9CPV3</accession>
<protein>
    <recommendedName>
        <fullName evidence="12">C2H2-type domain-containing protein</fullName>
    </recommendedName>
</protein>
<evidence type="ECO:0000313" key="13">
    <source>
        <dbReference type="Ensembl" id="ENSOCUP00000035691.1"/>
    </source>
</evidence>
<dbReference type="GO" id="GO:0008270">
    <property type="term" value="F:zinc ion binding"/>
    <property type="evidence" value="ECO:0007669"/>
    <property type="project" value="UniProtKB-KW"/>
</dbReference>
<dbReference type="SMART" id="SM00355">
    <property type="entry name" value="ZnF_C2H2"/>
    <property type="match status" value="5"/>
</dbReference>
<feature type="domain" description="C2H2-type" evidence="12">
    <location>
        <begin position="238"/>
        <end position="265"/>
    </location>
</feature>
<keyword evidence="6" id="KW-0862">Zinc</keyword>
<dbReference type="Ensembl" id="ENSOCUT00000064164.1">
    <property type="protein sequence ID" value="ENSOCUP00000035691.1"/>
    <property type="gene ID" value="ENSOCUG00000030737.1"/>
</dbReference>
<dbReference type="FunFam" id="3.30.160.60:FF:000706">
    <property type="entry name" value="Zinc finger protein"/>
    <property type="match status" value="1"/>
</dbReference>
<dbReference type="GO" id="GO:0005634">
    <property type="term" value="C:nucleus"/>
    <property type="evidence" value="ECO:0007669"/>
    <property type="project" value="UniProtKB-SubCell"/>
</dbReference>
<dbReference type="GeneTree" id="ENSGT00940000163099"/>
<organism evidence="13 14">
    <name type="scientific">Oryctolagus cuniculus</name>
    <name type="common">Rabbit</name>
    <dbReference type="NCBI Taxonomy" id="9986"/>
    <lineage>
        <taxon>Eukaryota</taxon>
        <taxon>Metazoa</taxon>
        <taxon>Chordata</taxon>
        <taxon>Craniata</taxon>
        <taxon>Vertebrata</taxon>
        <taxon>Euteleostomi</taxon>
        <taxon>Mammalia</taxon>
        <taxon>Eutheria</taxon>
        <taxon>Euarchontoglires</taxon>
        <taxon>Glires</taxon>
        <taxon>Lagomorpha</taxon>
        <taxon>Leporidae</taxon>
        <taxon>Oryctolagus</taxon>
    </lineage>
</organism>
<feature type="domain" description="C2H2-type" evidence="12">
    <location>
        <begin position="182"/>
        <end position="209"/>
    </location>
</feature>
<evidence type="ECO:0000256" key="10">
    <source>
        <dbReference type="ARBA" id="ARBA00023242"/>
    </source>
</evidence>
<feature type="domain" description="C2H2-type" evidence="12">
    <location>
        <begin position="322"/>
        <end position="349"/>
    </location>
</feature>
<evidence type="ECO:0000256" key="5">
    <source>
        <dbReference type="ARBA" id="ARBA00022771"/>
    </source>
</evidence>
<reference evidence="13" key="2">
    <citation type="submission" date="2025-08" db="UniProtKB">
        <authorList>
            <consortium name="Ensembl"/>
        </authorList>
    </citation>
    <scope>IDENTIFICATION</scope>
    <source>
        <strain evidence="13">Thorbecke</strain>
    </source>
</reference>
<dbReference type="SMR" id="A0A5F9CPV3"/>
<dbReference type="InterPro" id="IPR013087">
    <property type="entry name" value="Znf_C2H2_type"/>
</dbReference>
<evidence type="ECO:0000256" key="4">
    <source>
        <dbReference type="ARBA" id="ARBA00022737"/>
    </source>
</evidence>
<keyword evidence="10" id="KW-0539">Nucleus</keyword>
<evidence type="ECO:0000256" key="9">
    <source>
        <dbReference type="ARBA" id="ARBA00023163"/>
    </source>
</evidence>
<dbReference type="GO" id="GO:0003677">
    <property type="term" value="F:DNA binding"/>
    <property type="evidence" value="ECO:0007669"/>
    <property type="project" value="UniProtKB-KW"/>
</dbReference>
<dbReference type="Gene3D" id="3.30.160.60">
    <property type="entry name" value="Classic Zinc Finger"/>
    <property type="match status" value="5"/>
</dbReference>
<sequence length="381" mass="44256">MRNGVASKPCVSRRASALRSRGLRRAWGTAGEQRPTCGSWEGSEILEVVCLLRELERQEGSNDNFFNQHTFIIEKTLSKERDQNCNLSANIISSRREQHESNGKSLHSNLHLLSYNKKYNGESACEYEECGNAFKNKFYLIRYKEKAYKKEICEHDDHEKTFPEEAHPFKLERNYPKGNKTFACSDCGKMFDDKEYLVAHQKTHGVERAFVCNDCGKAFMRKTQLMAHQRLHTGEKPYKCSQCGKTFTWHSSFNQHIKSHTLENLFECKQCGKTFKYCSSLYKHCRIHAGEKPYRYRKRSKAHADSSVFPMRQRTHLDEKPYGCTKCDKAFNRKSHLLQHYLTHLAEQQNTCNIVRSPPQRTHVILPPGSHETVEGGMMQK</sequence>
<dbReference type="PANTHER" id="PTHR23234:SF10">
    <property type="entry name" value="RIKEN CDNA 6720489N17 GENE-RELATED"/>
    <property type="match status" value="1"/>
</dbReference>
<evidence type="ECO:0000256" key="8">
    <source>
        <dbReference type="ARBA" id="ARBA00023125"/>
    </source>
</evidence>
<reference evidence="13 14" key="1">
    <citation type="journal article" date="2011" name="Nature">
        <title>A high-resolution map of human evolutionary constraint using 29 mammals.</title>
        <authorList>
            <person name="Lindblad-Toh K."/>
            <person name="Garber M."/>
            <person name="Zuk O."/>
            <person name="Lin M.F."/>
            <person name="Parker B.J."/>
            <person name="Washietl S."/>
            <person name="Kheradpour P."/>
            <person name="Ernst J."/>
            <person name="Jordan G."/>
            <person name="Mauceli E."/>
            <person name="Ward L.D."/>
            <person name="Lowe C.B."/>
            <person name="Holloway A.K."/>
            <person name="Clamp M."/>
            <person name="Gnerre S."/>
            <person name="Alfoldi J."/>
            <person name="Beal K."/>
            <person name="Chang J."/>
            <person name="Clawson H."/>
            <person name="Cuff J."/>
            <person name="Di Palma F."/>
            <person name="Fitzgerald S."/>
            <person name="Flicek P."/>
            <person name="Guttman M."/>
            <person name="Hubisz M.J."/>
            <person name="Jaffe D.B."/>
            <person name="Jungreis I."/>
            <person name="Kent W.J."/>
            <person name="Kostka D."/>
            <person name="Lara M."/>
            <person name="Martins A.L."/>
            <person name="Massingham T."/>
            <person name="Moltke I."/>
            <person name="Raney B.J."/>
            <person name="Rasmussen M.D."/>
            <person name="Robinson J."/>
            <person name="Stark A."/>
            <person name="Vilella A.J."/>
            <person name="Wen J."/>
            <person name="Xie X."/>
            <person name="Zody M.C."/>
            <person name="Baldwin J."/>
            <person name="Bloom T."/>
            <person name="Chin C.W."/>
            <person name="Heiman D."/>
            <person name="Nicol R."/>
            <person name="Nusbaum C."/>
            <person name="Young S."/>
            <person name="Wilkinson J."/>
            <person name="Worley K.C."/>
            <person name="Kovar C.L."/>
            <person name="Muzny D.M."/>
            <person name="Gibbs R.A."/>
            <person name="Cree A."/>
            <person name="Dihn H.H."/>
            <person name="Fowler G."/>
            <person name="Jhangiani S."/>
            <person name="Joshi V."/>
            <person name="Lee S."/>
            <person name="Lewis L.R."/>
            <person name="Nazareth L.V."/>
            <person name="Okwuonu G."/>
            <person name="Santibanez J."/>
            <person name="Warren W.C."/>
            <person name="Mardis E.R."/>
            <person name="Weinstock G.M."/>
            <person name="Wilson R.K."/>
            <person name="Delehaunty K."/>
            <person name="Dooling D."/>
            <person name="Fronik C."/>
            <person name="Fulton L."/>
            <person name="Fulton B."/>
            <person name="Graves T."/>
            <person name="Minx P."/>
            <person name="Sodergren E."/>
            <person name="Birney E."/>
            <person name="Margulies E.H."/>
            <person name="Herrero J."/>
            <person name="Green E.D."/>
            <person name="Haussler D."/>
            <person name="Siepel A."/>
            <person name="Goldman N."/>
            <person name="Pollard K.S."/>
            <person name="Pedersen J.S."/>
            <person name="Lander E.S."/>
            <person name="Kellis M."/>
        </authorList>
    </citation>
    <scope>NUCLEOTIDE SEQUENCE [LARGE SCALE GENOMIC DNA]</scope>
    <source>
        <strain evidence="13 14">Thorbecke inbred</strain>
    </source>
</reference>
<dbReference type="FunFam" id="3.30.160.60:FF:000384">
    <property type="entry name" value="Zinc finger protein 550"/>
    <property type="match status" value="1"/>
</dbReference>
<dbReference type="AlphaFoldDB" id="A0A5F9CPV3"/>